<keyword evidence="3" id="KW-1185">Reference proteome</keyword>
<protein>
    <submittedName>
        <fullName evidence="2">Uncharacterized protein</fullName>
    </submittedName>
</protein>
<proteinExistence type="predicted"/>
<feature type="transmembrane region" description="Helical" evidence="1">
    <location>
        <begin position="20"/>
        <end position="37"/>
    </location>
</feature>
<evidence type="ECO:0000313" key="2">
    <source>
        <dbReference type="EMBL" id="TFF66847.1"/>
    </source>
</evidence>
<reference evidence="2 3" key="1">
    <citation type="submission" date="2019-01" db="EMBL/GenBank/DDBJ databases">
        <title>Draft Genome Sequences of Helcococcus ovis Strains Isolated from the Uterus and Vagina of Dairy Cows with Metritis.</title>
        <authorList>
            <person name="Cunha F."/>
            <person name="Jeon S.J."/>
            <person name="Kutzer P."/>
            <person name="Galvao K.N."/>
        </authorList>
    </citation>
    <scope>NUCLEOTIDE SEQUENCE [LARGE SCALE GENOMIC DNA]</scope>
    <source>
        <strain evidence="2 3">KG-37</strain>
    </source>
</reference>
<sequence>MKKNRNEHINIKKLDIKKTLLSFNIFLFFVFIFRIIIDRNKFTDIVPTFTAILLSVNISFLIIYNLIIKKNSKDDEIKSNIKLIVFSAPLVVLLGILFFNIFIKVM</sequence>
<name>A0A4R9C4Y8_9FIRM</name>
<evidence type="ECO:0000313" key="3">
    <source>
        <dbReference type="Proteomes" id="UP000297454"/>
    </source>
</evidence>
<organism evidence="2 3">
    <name type="scientific">Helcococcus ovis</name>
    <dbReference type="NCBI Taxonomy" id="72026"/>
    <lineage>
        <taxon>Bacteria</taxon>
        <taxon>Bacillati</taxon>
        <taxon>Bacillota</taxon>
        <taxon>Tissierellia</taxon>
        <taxon>Tissierellales</taxon>
        <taxon>Peptoniphilaceae</taxon>
        <taxon>Helcococcus</taxon>
    </lineage>
</organism>
<keyword evidence="1" id="KW-0472">Membrane</keyword>
<dbReference type="EMBL" id="SCFR01000006">
    <property type="protein sequence ID" value="TFF66847.1"/>
    <property type="molecule type" value="Genomic_DNA"/>
</dbReference>
<comment type="caution">
    <text evidence="2">The sequence shown here is derived from an EMBL/GenBank/DDBJ whole genome shotgun (WGS) entry which is preliminary data.</text>
</comment>
<keyword evidence="1" id="KW-0812">Transmembrane</keyword>
<gene>
    <name evidence="2" type="ORF">EQF91_02670</name>
</gene>
<keyword evidence="1" id="KW-1133">Transmembrane helix</keyword>
<accession>A0A4R9C4Y8</accession>
<feature type="transmembrane region" description="Helical" evidence="1">
    <location>
        <begin position="49"/>
        <end position="68"/>
    </location>
</feature>
<dbReference type="RefSeq" id="WP_134710783.1">
    <property type="nucleotide sequence ID" value="NZ_CP119081.1"/>
</dbReference>
<evidence type="ECO:0000256" key="1">
    <source>
        <dbReference type="SAM" id="Phobius"/>
    </source>
</evidence>
<dbReference type="Proteomes" id="UP000297454">
    <property type="component" value="Unassembled WGS sequence"/>
</dbReference>
<dbReference type="AlphaFoldDB" id="A0A4R9C4Y8"/>
<dbReference type="GeneID" id="97031028"/>
<feature type="transmembrane region" description="Helical" evidence="1">
    <location>
        <begin position="80"/>
        <end position="103"/>
    </location>
</feature>